<dbReference type="EMBL" id="MHBZ01000005">
    <property type="protein sequence ID" value="OGY12199.1"/>
    <property type="molecule type" value="Genomic_DNA"/>
</dbReference>
<dbReference type="AlphaFoldDB" id="A0A1G1VA01"/>
<accession>A0A1G1VA01</accession>
<sequence>MSSKAGVLTHPESGAVHVEIRPYGGDPWSCSLPLVGRQVWEVLGLLRNEKGPRGAPEIGKDPVTVFASGSVATPCRRVWAGWKLVVYPLAVGVAPVDLVVTYLDGVTLVPDWCRPRPELVGLPVSIATQVLLRKPGFPRILDTVHVDGEPVSMGSVATLLRPGQRLELTDP</sequence>
<dbReference type="Proteomes" id="UP000178319">
    <property type="component" value="Unassembled WGS sequence"/>
</dbReference>
<dbReference type="STRING" id="1797516.A3D26_01290"/>
<comment type="caution">
    <text evidence="1">The sequence shown here is derived from an EMBL/GenBank/DDBJ whole genome shotgun (WGS) entry which is preliminary data.</text>
</comment>
<organism evidence="1 2">
    <name type="scientific">Candidatus Blackburnbacteria bacterium RIFCSPHIGHO2_02_FULL_44_20</name>
    <dbReference type="NCBI Taxonomy" id="1797516"/>
    <lineage>
        <taxon>Bacteria</taxon>
        <taxon>Candidatus Blackburniibacteriota</taxon>
    </lineage>
</organism>
<proteinExistence type="predicted"/>
<evidence type="ECO:0000313" key="1">
    <source>
        <dbReference type="EMBL" id="OGY12199.1"/>
    </source>
</evidence>
<evidence type="ECO:0000313" key="2">
    <source>
        <dbReference type="Proteomes" id="UP000178319"/>
    </source>
</evidence>
<name>A0A1G1VA01_9BACT</name>
<gene>
    <name evidence="1" type="ORF">A3D26_01290</name>
</gene>
<reference evidence="1 2" key="1">
    <citation type="journal article" date="2016" name="Nat. Commun.">
        <title>Thousands of microbial genomes shed light on interconnected biogeochemical processes in an aquifer system.</title>
        <authorList>
            <person name="Anantharaman K."/>
            <person name="Brown C.T."/>
            <person name="Hug L.A."/>
            <person name="Sharon I."/>
            <person name="Castelle C.J."/>
            <person name="Probst A.J."/>
            <person name="Thomas B.C."/>
            <person name="Singh A."/>
            <person name="Wilkins M.J."/>
            <person name="Karaoz U."/>
            <person name="Brodie E.L."/>
            <person name="Williams K.H."/>
            <person name="Hubbard S.S."/>
            <person name="Banfield J.F."/>
        </authorList>
    </citation>
    <scope>NUCLEOTIDE SEQUENCE [LARGE SCALE GENOMIC DNA]</scope>
</reference>
<protein>
    <submittedName>
        <fullName evidence="1">Uncharacterized protein</fullName>
    </submittedName>
</protein>